<dbReference type="SUPFAM" id="SSF118290">
    <property type="entry name" value="WRKY DNA-binding domain"/>
    <property type="match status" value="1"/>
</dbReference>
<dbReference type="InterPro" id="IPR036576">
    <property type="entry name" value="WRKY_dom_sf"/>
</dbReference>
<evidence type="ECO:0000256" key="3">
    <source>
        <dbReference type="ARBA" id="ARBA00023125"/>
    </source>
</evidence>
<dbReference type="SMART" id="SM00774">
    <property type="entry name" value="WRKY"/>
    <property type="match status" value="1"/>
</dbReference>
<dbReference type="InterPro" id="IPR003657">
    <property type="entry name" value="WRKY_dom"/>
</dbReference>
<dbReference type="GO" id="GO:0003700">
    <property type="term" value="F:DNA-binding transcription factor activity"/>
    <property type="evidence" value="ECO:0007669"/>
    <property type="project" value="InterPro"/>
</dbReference>
<evidence type="ECO:0000256" key="1">
    <source>
        <dbReference type="ARBA" id="ARBA00004123"/>
    </source>
</evidence>
<comment type="subcellular location">
    <subcellularLocation>
        <location evidence="1">Nucleus</location>
    </subcellularLocation>
</comment>
<keyword evidence="2" id="KW-0805">Transcription regulation</keyword>
<evidence type="ECO:0000259" key="7">
    <source>
        <dbReference type="PROSITE" id="PS50811"/>
    </source>
</evidence>
<feature type="compositionally biased region" description="Basic and acidic residues" evidence="6">
    <location>
        <begin position="233"/>
        <end position="252"/>
    </location>
</feature>
<feature type="compositionally biased region" description="Basic and acidic residues" evidence="6">
    <location>
        <begin position="81"/>
        <end position="91"/>
    </location>
</feature>
<sequence>MDHLIITQIIERLERGRDSVHHIRDLLNQHPGFTADHDDQGYHKGLDDHSMVALTALDYALSMLHHPDNFSLEENQFGNSKSHDSAAETPRKDRRGCYKRRRNVESVVVDTTAPTDDGFAWRKYGQKVILNSTHPRNYYRCTHKTDQGCQATKQVQQISENPTKYRTIYHGTHTCKNPLKVPSFFINSTTPENPDSSVYLSFETNISAAKQRLNPPSPSNFPFSNSMVKPEYEPIKEETQSEPSDHHDHHQDNSSPSSPDPTTTTSRSEISSGEVYSSVASPHEMDMGEDYYRLIMAAETVNLDQFFESLRYT</sequence>
<feature type="compositionally biased region" description="Low complexity" evidence="6">
    <location>
        <begin position="253"/>
        <end position="266"/>
    </location>
</feature>
<dbReference type="Gene3D" id="2.20.25.80">
    <property type="entry name" value="WRKY domain"/>
    <property type="match status" value="1"/>
</dbReference>
<evidence type="ECO:0000256" key="5">
    <source>
        <dbReference type="ARBA" id="ARBA00023242"/>
    </source>
</evidence>
<dbReference type="InterPro" id="IPR044810">
    <property type="entry name" value="WRKY_plant"/>
</dbReference>
<feature type="compositionally biased region" description="Polar residues" evidence="6">
    <location>
        <begin position="267"/>
        <end position="280"/>
    </location>
</feature>
<feature type="region of interest" description="Disordered" evidence="6">
    <location>
        <begin position="74"/>
        <end position="96"/>
    </location>
</feature>
<dbReference type="PANTHER" id="PTHR31282">
    <property type="entry name" value="WRKY TRANSCRIPTION FACTOR 21-RELATED"/>
    <property type="match status" value="1"/>
</dbReference>
<dbReference type="GO" id="GO:0005634">
    <property type="term" value="C:nucleus"/>
    <property type="evidence" value="ECO:0007669"/>
    <property type="project" value="UniProtKB-SubCell"/>
</dbReference>
<accession>A0A7C9DD82</accession>
<keyword evidence="5" id="KW-0539">Nucleus</keyword>
<reference evidence="8" key="1">
    <citation type="journal article" date="2013" name="J. Plant Res.">
        <title>Effect of fungi and light on seed germination of three Opuntia species from semiarid lands of central Mexico.</title>
        <authorList>
            <person name="Delgado-Sanchez P."/>
            <person name="Jimenez-Bremont J.F."/>
            <person name="Guerrero-Gonzalez Mde L."/>
            <person name="Flores J."/>
        </authorList>
    </citation>
    <scope>NUCLEOTIDE SEQUENCE</scope>
    <source>
        <tissue evidence="8">Cladode</tissue>
    </source>
</reference>
<proteinExistence type="predicted"/>
<dbReference type="AlphaFoldDB" id="A0A7C9DD82"/>
<evidence type="ECO:0000256" key="6">
    <source>
        <dbReference type="SAM" id="MobiDB-lite"/>
    </source>
</evidence>
<feature type="region of interest" description="Disordered" evidence="6">
    <location>
        <begin position="233"/>
        <end position="282"/>
    </location>
</feature>
<evidence type="ECO:0000256" key="2">
    <source>
        <dbReference type="ARBA" id="ARBA00023015"/>
    </source>
</evidence>
<dbReference type="GO" id="GO:0043565">
    <property type="term" value="F:sequence-specific DNA binding"/>
    <property type="evidence" value="ECO:0007669"/>
    <property type="project" value="InterPro"/>
</dbReference>
<organism evidence="8">
    <name type="scientific">Opuntia streptacantha</name>
    <name type="common">Prickly pear cactus</name>
    <name type="synonym">Opuntia cardona</name>
    <dbReference type="NCBI Taxonomy" id="393608"/>
    <lineage>
        <taxon>Eukaryota</taxon>
        <taxon>Viridiplantae</taxon>
        <taxon>Streptophyta</taxon>
        <taxon>Embryophyta</taxon>
        <taxon>Tracheophyta</taxon>
        <taxon>Spermatophyta</taxon>
        <taxon>Magnoliopsida</taxon>
        <taxon>eudicotyledons</taxon>
        <taxon>Gunneridae</taxon>
        <taxon>Pentapetalae</taxon>
        <taxon>Caryophyllales</taxon>
        <taxon>Cactineae</taxon>
        <taxon>Cactaceae</taxon>
        <taxon>Opuntioideae</taxon>
        <taxon>Opuntia</taxon>
    </lineage>
</organism>
<evidence type="ECO:0000313" key="8">
    <source>
        <dbReference type="EMBL" id="MBA4636605.1"/>
    </source>
</evidence>
<dbReference type="EMBL" id="GISG01101194">
    <property type="protein sequence ID" value="MBA4636605.1"/>
    <property type="molecule type" value="Transcribed_RNA"/>
</dbReference>
<dbReference type="Pfam" id="PF03106">
    <property type="entry name" value="WRKY"/>
    <property type="match status" value="1"/>
</dbReference>
<keyword evidence="4" id="KW-0804">Transcription</keyword>
<protein>
    <recommendedName>
        <fullName evidence="7">WRKY domain-containing protein</fullName>
    </recommendedName>
</protein>
<evidence type="ECO:0000256" key="4">
    <source>
        <dbReference type="ARBA" id="ARBA00023163"/>
    </source>
</evidence>
<name>A0A7C9DD82_OPUST</name>
<reference evidence="8" key="2">
    <citation type="submission" date="2020-07" db="EMBL/GenBank/DDBJ databases">
        <authorList>
            <person name="Vera ALvarez R."/>
            <person name="Arias-Moreno D.M."/>
            <person name="Jimenez-Jacinto V."/>
            <person name="Jimenez-Bremont J.F."/>
            <person name="Swaminathan K."/>
            <person name="Moose S.P."/>
            <person name="Guerrero-Gonzalez M.L."/>
            <person name="Marino-Ramirez L."/>
            <person name="Landsman D."/>
            <person name="Rodriguez-Kessler M."/>
            <person name="Delgado-Sanchez P."/>
        </authorList>
    </citation>
    <scope>NUCLEOTIDE SEQUENCE</scope>
    <source>
        <tissue evidence="8">Cladode</tissue>
    </source>
</reference>
<keyword evidence="3" id="KW-0238">DNA-binding</keyword>
<feature type="domain" description="WRKY" evidence="7">
    <location>
        <begin position="110"/>
        <end position="178"/>
    </location>
</feature>
<dbReference type="PROSITE" id="PS50811">
    <property type="entry name" value="WRKY"/>
    <property type="match status" value="1"/>
</dbReference>